<evidence type="ECO:0000259" key="2">
    <source>
        <dbReference type="PROSITE" id="PS51222"/>
    </source>
</evidence>
<proteinExistence type="predicted"/>
<feature type="region of interest" description="Disordered" evidence="1">
    <location>
        <begin position="290"/>
        <end position="356"/>
    </location>
</feature>
<accession>A0ABQ6M6P3</accession>
<feature type="compositionally biased region" description="Basic and acidic residues" evidence="1">
    <location>
        <begin position="84"/>
        <end position="93"/>
    </location>
</feature>
<sequence length="798" mass="87717">MSSPTSPTASSSASSNDGRPPASRKIPSAAEQASHARLNRPRKDGPTELVTSLISNDHVRKRRQERDVSKVDTKRILKHGVKTPAKDANDGSKRWKITLGGQYIIVDSTLRHIITVVDTKDRGRNQQPAGQSPTGGGGGGGGGVGGFDVGAPAPPRPQQQHPPPAPPTSTCGSVFVFTCNNRTAGECHSRMLFAAPRPEPYSQLRPGDDVYLLNVSKQTLSGAFKAVKIGMSLEPHAFGGRFPAQCTVASPTPFRELPVAQVLSQLKGYKRVPNSFPPIPAKIVRSLFPGAASTPAHTPTPTASAAPTTKKAPANEKLRKQEENAAIMARAEEKRRKQAADTYVAPPTGTPPPHGPGSVQFRLRGLSAALKSHPPEDFRFMQQHQKLVADIDEVIESFAAVKGQGEPFSLSKIRVVKADGTEVLINKVNALQTEPPFDPETGVPVDRRYQFKRVIDFIMQAMAIHGENHRIAPNCSFLWEALSLRMFRGSVRALSTNAVVESRAAVFDAGRSAKLTRSIMDCMDQVVDYRVDDDGIQHYDFRESTVETLVRLANELERTEQDWGGDSDDEDESFVKNVLCAKLSVDLMAAKWHVGSGSNKYLLEAVQKAAAAQEGASSRMKVEAAHARARSEKEALEKEKLAQAQAAHDAFKKREREKAKKEEEMIMFKESRNTFQRFTAEERTEKLQARIDSDREEFHELQVRRLASGEQAVNQVTVICIDASASMAKSDLCLPELSDESGKEKRNTYFPSTVYDNTATHLSRIETVRNYVAIDLLKNKLEDEYNLCEDETLTLVLL</sequence>
<evidence type="ECO:0000256" key="1">
    <source>
        <dbReference type="SAM" id="MobiDB-lite"/>
    </source>
</evidence>
<keyword evidence="4" id="KW-1185">Reference proteome</keyword>
<evidence type="ECO:0000313" key="4">
    <source>
        <dbReference type="Proteomes" id="UP001165060"/>
    </source>
</evidence>
<feature type="compositionally biased region" description="Low complexity" evidence="1">
    <location>
        <begin position="290"/>
        <end position="312"/>
    </location>
</feature>
<reference evidence="3 4" key="1">
    <citation type="journal article" date="2023" name="Commun. Biol.">
        <title>Genome analysis of Parmales, the sister group of diatoms, reveals the evolutionary specialization of diatoms from phago-mixotrophs to photoautotrophs.</title>
        <authorList>
            <person name="Ban H."/>
            <person name="Sato S."/>
            <person name="Yoshikawa S."/>
            <person name="Yamada K."/>
            <person name="Nakamura Y."/>
            <person name="Ichinomiya M."/>
            <person name="Sato N."/>
            <person name="Blanc-Mathieu R."/>
            <person name="Endo H."/>
            <person name="Kuwata A."/>
            <person name="Ogata H."/>
        </authorList>
    </citation>
    <scope>NUCLEOTIDE SEQUENCE [LARGE SCALE GENOMIC DNA]</scope>
</reference>
<gene>
    <name evidence="3" type="ORF">TeGR_g9885</name>
</gene>
<dbReference type="EMBL" id="BRYB01002498">
    <property type="protein sequence ID" value="GMI20603.1"/>
    <property type="molecule type" value="Genomic_DNA"/>
</dbReference>
<dbReference type="SMART" id="SM00767">
    <property type="entry name" value="DCD"/>
    <property type="match status" value="1"/>
</dbReference>
<protein>
    <recommendedName>
        <fullName evidence="2">DCD domain-containing protein</fullName>
    </recommendedName>
</protein>
<feature type="compositionally biased region" description="Basic and acidic residues" evidence="1">
    <location>
        <begin position="64"/>
        <end position="75"/>
    </location>
</feature>
<dbReference type="PROSITE" id="PS51222">
    <property type="entry name" value="DCD"/>
    <property type="match status" value="1"/>
</dbReference>
<feature type="compositionally biased region" description="Pro residues" evidence="1">
    <location>
        <begin position="152"/>
        <end position="167"/>
    </location>
</feature>
<comment type="caution">
    <text evidence="3">The sequence shown here is derived from an EMBL/GenBank/DDBJ whole genome shotgun (WGS) entry which is preliminary data.</text>
</comment>
<feature type="region of interest" description="Disordered" evidence="1">
    <location>
        <begin position="118"/>
        <end position="169"/>
    </location>
</feature>
<name>A0ABQ6M6P3_9STRA</name>
<feature type="region of interest" description="Disordered" evidence="1">
    <location>
        <begin position="1"/>
        <end position="93"/>
    </location>
</feature>
<dbReference type="Proteomes" id="UP001165060">
    <property type="component" value="Unassembled WGS sequence"/>
</dbReference>
<dbReference type="Pfam" id="PF10539">
    <property type="entry name" value="Dev_Cell_Death"/>
    <property type="match status" value="1"/>
</dbReference>
<organism evidence="3 4">
    <name type="scientific">Tetraparma gracilis</name>
    <dbReference type="NCBI Taxonomy" id="2962635"/>
    <lineage>
        <taxon>Eukaryota</taxon>
        <taxon>Sar</taxon>
        <taxon>Stramenopiles</taxon>
        <taxon>Ochrophyta</taxon>
        <taxon>Bolidophyceae</taxon>
        <taxon>Parmales</taxon>
        <taxon>Triparmaceae</taxon>
        <taxon>Tetraparma</taxon>
    </lineage>
</organism>
<feature type="domain" description="DCD" evidence="2">
    <location>
        <begin position="170"/>
        <end position="293"/>
    </location>
</feature>
<feature type="compositionally biased region" description="Gly residues" evidence="1">
    <location>
        <begin position="133"/>
        <end position="148"/>
    </location>
</feature>
<feature type="compositionally biased region" description="Basic and acidic residues" evidence="1">
    <location>
        <begin position="330"/>
        <end position="339"/>
    </location>
</feature>
<feature type="compositionally biased region" description="Low complexity" evidence="1">
    <location>
        <begin position="1"/>
        <end position="15"/>
    </location>
</feature>
<evidence type="ECO:0000313" key="3">
    <source>
        <dbReference type="EMBL" id="GMI20603.1"/>
    </source>
</evidence>
<feature type="compositionally biased region" description="Basic and acidic residues" evidence="1">
    <location>
        <begin position="313"/>
        <end position="323"/>
    </location>
</feature>
<feature type="non-terminal residue" evidence="3">
    <location>
        <position position="798"/>
    </location>
</feature>
<dbReference type="InterPro" id="IPR013989">
    <property type="entry name" value="Dev_and_cell_death_domain"/>
</dbReference>